<name>A0A2Z6P700_TRISU</name>
<dbReference type="AlphaFoldDB" id="A0A2Z6P700"/>
<evidence type="ECO:0008006" key="3">
    <source>
        <dbReference type="Google" id="ProtNLM"/>
    </source>
</evidence>
<organism evidence="1 2">
    <name type="scientific">Trifolium subterraneum</name>
    <name type="common">Subterranean clover</name>
    <dbReference type="NCBI Taxonomy" id="3900"/>
    <lineage>
        <taxon>Eukaryota</taxon>
        <taxon>Viridiplantae</taxon>
        <taxon>Streptophyta</taxon>
        <taxon>Embryophyta</taxon>
        <taxon>Tracheophyta</taxon>
        <taxon>Spermatophyta</taxon>
        <taxon>Magnoliopsida</taxon>
        <taxon>eudicotyledons</taxon>
        <taxon>Gunneridae</taxon>
        <taxon>Pentapetalae</taxon>
        <taxon>rosids</taxon>
        <taxon>fabids</taxon>
        <taxon>Fabales</taxon>
        <taxon>Fabaceae</taxon>
        <taxon>Papilionoideae</taxon>
        <taxon>50 kb inversion clade</taxon>
        <taxon>NPAAA clade</taxon>
        <taxon>Hologalegina</taxon>
        <taxon>IRL clade</taxon>
        <taxon>Trifolieae</taxon>
        <taxon>Trifolium</taxon>
    </lineage>
</organism>
<evidence type="ECO:0000313" key="2">
    <source>
        <dbReference type="Proteomes" id="UP000242715"/>
    </source>
</evidence>
<dbReference type="PANTHER" id="PTHR24177:SF332">
    <property type="entry name" value="REPEAT PROTEIN, PUTATIVE-RELATED"/>
    <property type="match status" value="1"/>
</dbReference>
<proteinExistence type="predicted"/>
<accession>A0A2Z6P700</accession>
<gene>
    <name evidence="1" type="ORF">TSUD_135440</name>
</gene>
<dbReference type="PANTHER" id="PTHR24177">
    <property type="entry name" value="CASKIN"/>
    <property type="match status" value="1"/>
</dbReference>
<dbReference type="OrthoDB" id="1426911at2759"/>
<sequence>MEIFDNLIQGVDKKENTVLHLAATSDQDWNIFGAALKMMWHFKWFQYTKGLVPEDYTIRTNKSDKTAGELFKQSYSSLIQDGGAWFKETSESCSVVAALFA</sequence>
<dbReference type="GO" id="GO:0016020">
    <property type="term" value="C:membrane"/>
    <property type="evidence" value="ECO:0007669"/>
    <property type="project" value="TreeGrafter"/>
</dbReference>
<reference evidence="2" key="1">
    <citation type="journal article" date="2017" name="Front. Plant Sci.">
        <title>Climate Clever Clovers: New Paradigm to Reduce the Environmental Footprint of Ruminants by Breeding Low Methanogenic Forages Utilizing Haplotype Variation.</title>
        <authorList>
            <person name="Kaur P."/>
            <person name="Appels R."/>
            <person name="Bayer P.E."/>
            <person name="Keeble-Gagnere G."/>
            <person name="Wang J."/>
            <person name="Hirakawa H."/>
            <person name="Shirasawa K."/>
            <person name="Vercoe P."/>
            <person name="Stefanova K."/>
            <person name="Durmic Z."/>
            <person name="Nichols P."/>
            <person name="Revell C."/>
            <person name="Isobe S.N."/>
            <person name="Edwards D."/>
            <person name="Erskine W."/>
        </authorList>
    </citation>
    <scope>NUCLEOTIDE SEQUENCE [LARGE SCALE GENOMIC DNA]</scope>
    <source>
        <strain evidence="2">cv. Daliak</strain>
    </source>
</reference>
<keyword evidence="2" id="KW-1185">Reference proteome</keyword>
<dbReference type="Proteomes" id="UP000242715">
    <property type="component" value="Unassembled WGS sequence"/>
</dbReference>
<dbReference type="EMBL" id="DF974006">
    <property type="protein sequence ID" value="GAU43985.1"/>
    <property type="molecule type" value="Genomic_DNA"/>
</dbReference>
<feature type="non-terminal residue" evidence="1">
    <location>
        <position position="101"/>
    </location>
</feature>
<evidence type="ECO:0000313" key="1">
    <source>
        <dbReference type="EMBL" id="GAU43985.1"/>
    </source>
</evidence>
<protein>
    <recommendedName>
        <fullName evidence="3">PGG domain-containing protein</fullName>
    </recommendedName>
</protein>